<dbReference type="SUPFAM" id="SSF53756">
    <property type="entry name" value="UDP-Glycosyltransferase/glycogen phosphorylase"/>
    <property type="match status" value="2"/>
</dbReference>
<evidence type="ECO:0000259" key="7">
    <source>
        <dbReference type="Pfam" id="PF00534"/>
    </source>
</evidence>
<keyword evidence="9" id="KW-1185">Reference proteome</keyword>
<dbReference type="InterPro" id="IPR007554">
    <property type="entry name" value="Glycerophosphate_synth"/>
</dbReference>
<evidence type="ECO:0000256" key="1">
    <source>
        <dbReference type="ARBA" id="ARBA00004202"/>
    </source>
</evidence>
<dbReference type="SUPFAM" id="SSF48452">
    <property type="entry name" value="TPR-like"/>
    <property type="match status" value="1"/>
</dbReference>
<keyword evidence="4 8" id="KW-0808">Transferase</keyword>
<evidence type="ECO:0000256" key="4">
    <source>
        <dbReference type="ARBA" id="ARBA00022679"/>
    </source>
</evidence>
<evidence type="ECO:0000256" key="2">
    <source>
        <dbReference type="ARBA" id="ARBA00010488"/>
    </source>
</evidence>
<dbReference type="Pfam" id="PF04464">
    <property type="entry name" value="Glyphos_transf"/>
    <property type="match status" value="1"/>
</dbReference>
<dbReference type="EMBL" id="JBGBYS010000007">
    <property type="protein sequence ID" value="MEY9258540.1"/>
    <property type="molecule type" value="Genomic_DNA"/>
</dbReference>
<dbReference type="Gene3D" id="1.25.40.10">
    <property type="entry name" value="Tetratricopeptide repeat domain"/>
    <property type="match status" value="2"/>
</dbReference>
<dbReference type="InterPro" id="IPR001296">
    <property type="entry name" value="Glyco_trans_1"/>
</dbReference>
<comment type="caution">
    <text evidence="8">The sequence shown here is derived from an EMBL/GenBank/DDBJ whole genome shotgun (WGS) entry which is preliminary data.</text>
</comment>
<dbReference type="EC" id="2.7.8.12" evidence="8"/>
<reference evidence="8 9" key="1">
    <citation type="submission" date="2024-07" db="EMBL/GenBank/DDBJ databases">
        <title>Mealworm larvae gut microbial communities from Newark, Delaware, USA.</title>
        <authorList>
            <person name="Blenner M."/>
        </authorList>
    </citation>
    <scope>NUCLEOTIDE SEQUENCE [LARGE SCALE GENOMIC DNA]</scope>
    <source>
        <strain evidence="8 9">UD i117</strain>
    </source>
</reference>
<evidence type="ECO:0000256" key="3">
    <source>
        <dbReference type="ARBA" id="ARBA00022475"/>
    </source>
</evidence>
<gene>
    <name evidence="8" type="ORF">ABH903_001561</name>
</gene>
<dbReference type="InterPro" id="IPR043149">
    <property type="entry name" value="TagF_N"/>
</dbReference>
<keyword evidence="3" id="KW-1003">Cell membrane</keyword>
<keyword evidence="5" id="KW-0777">Teichoic acid biosynthesis</keyword>
<feature type="domain" description="Glycosyl transferase family 1" evidence="7">
    <location>
        <begin position="1086"/>
        <end position="1211"/>
    </location>
</feature>
<dbReference type="PANTHER" id="PTHR37316">
    <property type="entry name" value="TEICHOIC ACID GLYCEROL-PHOSPHATE PRIMASE"/>
    <property type="match status" value="1"/>
</dbReference>
<dbReference type="RefSeq" id="WP_370035836.1">
    <property type="nucleotide sequence ID" value="NZ_JBGBYS010000007.1"/>
</dbReference>
<organism evidence="8 9">
    <name type="scientific">Brevibacterium epidermidis</name>
    <dbReference type="NCBI Taxonomy" id="1698"/>
    <lineage>
        <taxon>Bacteria</taxon>
        <taxon>Bacillati</taxon>
        <taxon>Actinomycetota</taxon>
        <taxon>Actinomycetes</taxon>
        <taxon>Micrococcales</taxon>
        <taxon>Brevibacteriaceae</taxon>
        <taxon>Brevibacterium</taxon>
    </lineage>
</organism>
<protein>
    <submittedName>
        <fullName evidence="8">CDP-glycerol glycerophosphotransferase</fullName>
        <ecNumber evidence="8">2.7.8.12</ecNumber>
    </submittedName>
</protein>
<dbReference type="Gene3D" id="3.40.50.12580">
    <property type="match status" value="1"/>
</dbReference>
<dbReference type="Pfam" id="PF13432">
    <property type="entry name" value="TPR_16"/>
    <property type="match status" value="2"/>
</dbReference>
<accession>A0ABV4EJB8</accession>
<keyword evidence="6" id="KW-0472">Membrane</keyword>
<sequence>MGAKSRVLAAWRKNSRARSIRKIAPVAESLAAKVRSTPERVTLFANIKIQHGELEDALMLVEDGLNRFPESTILLGKSGLIHEKLGDYTKALLKYNELVEIGGITSSAAYRIARINEKLGRPQEALAWANTASRKDPTNLNACRFAYSLSAKEPIWRRLEILSRSSELLLSDPTWVAAYVQLSCKMRRYSDALAIYSAAECEISRTAFRYVIEALMCLGKKEEAWETATKYLRTQKGEGQDVLPGKLMQELGYWDHSCELHKISYRRTPRKSTAYAIGLSYSRQHRWDEANSWYYSALGSAERDFRTRYDLGLSLERSGKYEEAARQYSRSIENSSIRNYRFYRMISCMVKAGDLQTAVRRIEDLIDTPVGADGSYPADREPAEKLEALLNEATQNQLDTLLAYVVVESRGQGLWSLARKAAEAKIARASVHDPNDYIELAQILVESGAGVEALEWFLASRIDREPSLISRTKYEQSPTTKSAIRYSGFRESIEISHDVVLHESNHGQKLTCNVLAILRGMVVDPNYSKLTHYVVLPDRGYLPFDLRSRPNIIAVPRESDLYLKTIARAGILVNNNTFPPYFSRRPGQRYLNTWHGTPLKSMGKDIKTGNFDYRNAARNLLHVTHLALPNEHTRQQLLERYDVASLFTGRVKITGSPRLDIASNITSSDRDKLRERLCVEPGVPAVLYAPTWRGHLGEVEQDFGRVQEVLTAIADLGYHALYRGHPVSVDSSRQDMSGYDVPDDIDTNELLTCVDGLVTDYSSIAIDGVATGVPVALYTDDLEEYSKQRGLSLDLSSTGIPRFDSVDGLQSWLDEISSPKQLVDRADPMYVHEDGNATGRVLQFLAEHETRSTPQASNSRTKVLAFEGHFIPNGVTSAAGTMNRTLMSNEVDLHLAIEPTAISPHTDRLEKFTEVTSSCRVLPRIGGSIDSAEERWLIARQHAGHRLSDRQVDIIHAAYVREFQRLYGSASFDAVIGFEGFSLYWSNLMAGSKSKSKIAYLHADMVGEASSRFPYLWNVFQTYRFYDSLACVSSDALEVNRASLKDHTESLQFVHSPNIIDPERILKLAKDPIDSGFMEFRKRHSHLVVCVGRLSLEKGTDRLLEAFKQAVPEAGAAGLVVVGDGPLRGELEQLCTSYGLKDHVYFTGFQSNPYPLMSICDSLILSSLYEGQGVVILEALALGLSVCSVDIPGPRSILKGGAGLLVDNSIHGIRSGLIQLAEGSVAPCPGYVEDYVADARERAVNLVKK</sequence>
<comment type="subcellular location">
    <subcellularLocation>
        <location evidence="1">Cell membrane</location>
        <topology evidence="1">Peripheral membrane protein</topology>
    </subcellularLocation>
</comment>
<dbReference type="SMART" id="SM00028">
    <property type="entry name" value="TPR"/>
    <property type="match status" value="3"/>
</dbReference>
<dbReference type="Proteomes" id="UP001565435">
    <property type="component" value="Unassembled WGS sequence"/>
</dbReference>
<name>A0ABV4EJB8_BREEP</name>
<dbReference type="GO" id="GO:0047355">
    <property type="term" value="F:CDP-glycerol glycerophosphotransferase activity"/>
    <property type="evidence" value="ECO:0007669"/>
    <property type="project" value="UniProtKB-EC"/>
</dbReference>
<evidence type="ECO:0000313" key="9">
    <source>
        <dbReference type="Proteomes" id="UP001565435"/>
    </source>
</evidence>
<dbReference type="InterPro" id="IPR019734">
    <property type="entry name" value="TPR_rpt"/>
</dbReference>
<evidence type="ECO:0000256" key="5">
    <source>
        <dbReference type="ARBA" id="ARBA00022944"/>
    </source>
</evidence>
<dbReference type="Gene3D" id="3.40.50.11820">
    <property type="match status" value="1"/>
</dbReference>
<dbReference type="InterPro" id="IPR011990">
    <property type="entry name" value="TPR-like_helical_dom_sf"/>
</dbReference>
<dbReference type="InterPro" id="IPR051612">
    <property type="entry name" value="Teichoic_Acid_Biosynth"/>
</dbReference>
<dbReference type="Pfam" id="PF00534">
    <property type="entry name" value="Glycos_transf_1"/>
    <property type="match status" value="1"/>
</dbReference>
<evidence type="ECO:0000313" key="8">
    <source>
        <dbReference type="EMBL" id="MEY9258540.1"/>
    </source>
</evidence>
<dbReference type="InterPro" id="IPR043148">
    <property type="entry name" value="TagF_C"/>
</dbReference>
<dbReference type="CDD" id="cd03811">
    <property type="entry name" value="GT4_GT28_WabH-like"/>
    <property type="match status" value="1"/>
</dbReference>
<proteinExistence type="inferred from homology"/>
<dbReference type="PANTHER" id="PTHR37316:SF3">
    <property type="entry name" value="TEICHOIC ACID GLYCEROL-PHOSPHATE TRANSFERASE"/>
    <property type="match status" value="1"/>
</dbReference>
<comment type="similarity">
    <text evidence="2">Belongs to the CDP-glycerol glycerophosphotransferase family.</text>
</comment>
<evidence type="ECO:0000256" key="6">
    <source>
        <dbReference type="ARBA" id="ARBA00023136"/>
    </source>
</evidence>
<dbReference type="Gene3D" id="3.40.50.2000">
    <property type="entry name" value="Glycogen Phosphorylase B"/>
    <property type="match status" value="2"/>
</dbReference>